<dbReference type="PROSITE" id="PS50043">
    <property type="entry name" value="HTH_LUXR_2"/>
    <property type="match status" value="1"/>
</dbReference>
<dbReference type="PANTHER" id="PTHR44688:SF16">
    <property type="entry name" value="DNA-BINDING TRANSCRIPTIONAL ACTIVATOR DEVR_DOSR"/>
    <property type="match status" value="1"/>
</dbReference>
<name>A0ABP5D7U7_9ACTN</name>
<proteinExistence type="predicted"/>
<evidence type="ECO:0000256" key="2">
    <source>
        <dbReference type="ARBA" id="ARBA00023125"/>
    </source>
</evidence>
<dbReference type="Gene3D" id="1.10.10.10">
    <property type="entry name" value="Winged helix-like DNA-binding domain superfamily/Winged helix DNA-binding domain"/>
    <property type="match status" value="1"/>
</dbReference>
<keyword evidence="2" id="KW-0238">DNA-binding</keyword>
<feature type="domain" description="HTH luxR-type" evidence="5">
    <location>
        <begin position="20"/>
        <end position="85"/>
    </location>
</feature>
<evidence type="ECO:0000256" key="1">
    <source>
        <dbReference type="ARBA" id="ARBA00023015"/>
    </source>
</evidence>
<dbReference type="PANTHER" id="PTHR44688">
    <property type="entry name" value="DNA-BINDING TRANSCRIPTIONAL ACTIVATOR DEVR_DOSR"/>
    <property type="match status" value="1"/>
</dbReference>
<reference evidence="7" key="1">
    <citation type="journal article" date="2019" name="Int. J. Syst. Evol. Microbiol.">
        <title>The Global Catalogue of Microorganisms (GCM) 10K type strain sequencing project: providing services to taxonomists for standard genome sequencing and annotation.</title>
        <authorList>
            <consortium name="The Broad Institute Genomics Platform"/>
            <consortium name="The Broad Institute Genome Sequencing Center for Infectious Disease"/>
            <person name="Wu L."/>
            <person name="Ma J."/>
        </authorList>
    </citation>
    <scope>NUCLEOTIDE SEQUENCE [LARGE SCALE GENOMIC DNA]</scope>
    <source>
        <strain evidence="7">JCM 15309</strain>
    </source>
</reference>
<evidence type="ECO:0000313" key="6">
    <source>
        <dbReference type="EMBL" id="GAA1975507.1"/>
    </source>
</evidence>
<dbReference type="InterPro" id="IPR016032">
    <property type="entry name" value="Sig_transdc_resp-reg_C-effctor"/>
</dbReference>
<dbReference type="CDD" id="cd06170">
    <property type="entry name" value="LuxR_C_like"/>
    <property type="match status" value="1"/>
</dbReference>
<feature type="region of interest" description="Disordered" evidence="4">
    <location>
        <begin position="1"/>
        <end position="25"/>
    </location>
</feature>
<evidence type="ECO:0000313" key="7">
    <source>
        <dbReference type="Proteomes" id="UP001500571"/>
    </source>
</evidence>
<dbReference type="RefSeq" id="WP_344048130.1">
    <property type="nucleotide sequence ID" value="NZ_BAAAPB010000005.1"/>
</dbReference>
<dbReference type="Proteomes" id="UP001500571">
    <property type="component" value="Unassembled WGS sequence"/>
</dbReference>
<comment type="caution">
    <text evidence="6">The sequence shown here is derived from an EMBL/GenBank/DDBJ whole genome shotgun (WGS) entry which is preliminary data.</text>
</comment>
<evidence type="ECO:0000256" key="4">
    <source>
        <dbReference type="SAM" id="MobiDB-lite"/>
    </source>
</evidence>
<evidence type="ECO:0000259" key="5">
    <source>
        <dbReference type="PROSITE" id="PS50043"/>
    </source>
</evidence>
<dbReference type="SMART" id="SM00421">
    <property type="entry name" value="HTH_LUXR"/>
    <property type="match status" value="1"/>
</dbReference>
<dbReference type="PRINTS" id="PR00038">
    <property type="entry name" value="HTHLUXR"/>
</dbReference>
<keyword evidence="7" id="KW-1185">Reference proteome</keyword>
<dbReference type="InterPro" id="IPR036388">
    <property type="entry name" value="WH-like_DNA-bd_sf"/>
</dbReference>
<protein>
    <recommendedName>
        <fullName evidence="5">HTH luxR-type domain-containing protein</fullName>
    </recommendedName>
</protein>
<keyword evidence="1" id="KW-0805">Transcription regulation</keyword>
<dbReference type="EMBL" id="BAAAPB010000005">
    <property type="protein sequence ID" value="GAA1975507.1"/>
    <property type="molecule type" value="Genomic_DNA"/>
</dbReference>
<dbReference type="InterPro" id="IPR000792">
    <property type="entry name" value="Tscrpt_reg_LuxR_C"/>
</dbReference>
<dbReference type="Pfam" id="PF00196">
    <property type="entry name" value="GerE"/>
    <property type="match status" value="1"/>
</dbReference>
<dbReference type="SUPFAM" id="SSF46894">
    <property type="entry name" value="C-terminal effector domain of the bipartite response regulators"/>
    <property type="match status" value="1"/>
</dbReference>
<keyword evidence="3" id="KW-0804">Transcription</keyword>
<evidence type="ECO:0000256" key="3">
    <source>
        <dbReference type="ARBA" id="ARBA00023163"/>
    </source>
</evidence>
<accession>A0ABP5D7U7</accession>
<organism evidence="6 7">
    <name type="scientific">Nocardioides panacihumi</name>
    <dbReference type="NCBI Taxonomy" id="400774"/>
    <lineage>
        <taxon>Bacteria</taxon>
        <taxon>Bacillati</taxon>
        <taxon>Actinomycetota</taxon>
        <taxon>Actinomycetes</taxon>
        <taxon>Propionibacteriales</taxon>
        <taxon>Nocardioidaceae</taxon>
        <taxon>Nocardioides</taxon>
    </lineage>
</organism>
<sequence length="99" mass="10679">MTTTSLLSGTAARASGSTPRGDLLDHLSPREREVLALMAEGRSNRAIGEGLWVDLKTVESHVSRIFTKLGLNEDPHENRRVLAVLRYVGAAGRVAADRG</sequence>
<dbReference type="PROSITE" id="PS00622">
    <property type="entry name" value="HTH_LUXR_1"/>
    <property type="match status" value="1"/>
</dbReference>
<gene>
    <name evidence="6" type="ORF">GCM10009798_40970</name>
</gene>